<evidence type="ECO:0000313" key="2">
    <source>
        <dbReference type="Proteomes" id="UP000198598"/>
    </source>
</evidence>
<accession>A0A1I2HPE5</accession>
<organism evidence="1 2">
    <name type="scientific">Spirosoma endophyticum</name>
    <dbReference type="NCBI Taxonomy" id="662367"/>
    <lineage>
        <taxon>Bacteria</taxon>
        <taxon>Pseudomonadati</taxon>
        <taxon>Bacteroidota</taxon>
        <taxon>Cytophagia</taxon>
        <taxon>Cytophagales</taxon>
        <taxon>Cytophagaceae</taxon>
        <taxon>Spirosoma</taxon>
    </lineage>
</organism>
<dbReference type="EMBL" id="FOLQ01000045">
    <property type="protein sequence ID" value="SFF30697.1"/>
    <property type="molecule type" value="Genomic_DNA"/>
</dbReference>
<keyword evidence="2" id="KW-1185">Reference proteome</keyword>
<evidence type="ECO:0000313" key="1">
    <source>
        <dbReference type="EMBL" id="SFF30697.1"/>
    </source>
</evidence>
<reference evidence="1 2" key="1">
    <citation type="submission" date="2016-10" db="EMBL/GenBank/DDBJ databases">
        <authorList>
            <person name="de Groot N.N."/>
        </authorList>
    </citation>
    <scope>NUCLEOTIDE SEQUENCE [LARGE SCALE GENOMIC DNA]</scope>
    <source>
        <strain evidence="1 2">DSM 26130</strain>
    </source>
</reference>
<dbReference type="AlphaFoldDB" id="A0A1I2HPE5"/>
<gene>
    <name evidence="1" type="ORF">SAMN05216167_14512</name>
</gene>
<dbReference type="Proteomes" id="UP000198598">
    <property type="component" value="Unassembled WGS sequence"/>
</dbReference>
<dbReference type="STRING" id="662367.SAMN05216167_14512"/>
<protein>
    <submittedName>
        <fullName evidence="1">Uncharacterized protein</fullName>
    </submittedName>
</protein>
<sequence>MKGRFYAHPFNKLDALEMVLFLVKLHKVRYVKKLFQDWPLYTSSKNRPNCTLEREGESVVLC</sequence>
<name>A0A1I2HPE5_9BACT</name>
<proteinExistence type="predicted"/>